<evidence type="ECO:0000256" key="8">
    <source>
        <dbReference type="RuleBase" id="RU363041"/>
    </source>
</evidence>
<evidence type="ECO:0000256" key="4">
    <source>
        <dbReference type="ARBA" id="ARBA00022475"/>
    </source>
</evidence>
<keyword evidence="4 8" id="KW-1003">Cell membrane</keyword>
<feature type="transmembrane region" description="Helical" evidence="8">
    <location>
        <begin position="182"/>
        <end position="199"/>
    </location>
</feature>
<evidence type="ECO:0000313" key="9">
    <source>
        <dbReference type="EMBL" id="GAA0317418.1"/>
    </source>
</evidence>
<evidence type="ECO:0000256" key="5">
    <source>
        <dbReference type="ARBA" id="ARBA00022692"/>
    </source>
</evidence>
<dbReference type="RefSeq" id="WP_252799974.1">
    <property type="nucleotide sequence ID" value="NZ_BAAABM010000007.1"/>
</dbReference>
<dbReference type="Proteomes" id="UP001501822">
    <property type="component" value="Unassembled WGS sequence"/>
</dbReference>
<feature type="transmembrane region" description="Helical" evidence="8">
    <location>
        <begin position="142"/>
        <end position="170"/>
    </location>
</feature>
<feature type="transmembrane region" description="Helical" evidence="8">
    <location>
        <begin position="74"/>
        <end position="94"/>
    </location>
</feature>
<evidence type="ECO:0000313" key="10">
    <source>
        <dbReference type="Proteomes" id="UP001501822"/>
    </source>
</evidence>
<keyword evidence="7 8" id="KW-0472">Membrane</keyword>
<reference evidence="10" key="1">
    <citation type="journal article" date="2019" name="Int. J. Syst. Evol. Microbiol.">
        <title>The Global Catalogue of Microorganisms (GCM) 10K type strain sequencing project: providing services to taxonomists for standard genome sequencing and annotation.</title>
        <authorList>
            <consortium name="The Broad Institute Genomics Platform"/>
            <consortium name="The Broad Institute Genome Sequencing Center for Infectious Disease"/>
            <person name="Wu L."/>
            <person name="Ma J."/>
        </authorList>
    </citation>
    <scope>NUCLEOTIDE SEQUENCE [LARGE SCALE GENOMIC DNA]</scope>
    <source>
        <strain evidence="10">JCM 3146</strain>
    </source>
</reference>
<name>A0ABP3FKK3_9ACTN</name>
<sequence length="251" mass="25375">MDLLDMCLLGAAGVAAGGVNAIAGGGSLISFPALLAVGCPNLTANVTNTVALWPGYVGGVAGYRAELDGQRGRVIALSVTGVLGAVAGCLLLLLTPASVFAALVPVLIALASLLLAAQPWLKRRLDAAQRLTGRRHRTALHGGVLVGGAYGAYFGAGLGVMLLGLLGVFVHDRLQRLNAVRAVLSLVINTVALSAFALFGPVRWPAAGIMAVTSLAGGFLGARAARRMSPGLLRAVVVTFGLGVALVLALR</sequence>
<comment type="subcellular location">
    <subcellularLocation>
        <location evidence="1 8">Cell membrane</location>
        <topology evidence="1 8">Multi-pass membrane protein</topology>
    </subcellularLocation>
</comment>
<keyword evidence="10" id="KW-1185">Reference proteome</keyword>
<evidence type="ECO:0000256" key="2">
    <source>
        <dbReference type="ARBA" id="ARBA00009142"/>
    </source>
</evidence>
<feature type="transmembrane region" description="Helical" evidence="8">
    <location>
        <begin position="231"/>
        <end position="250"/>
    </location>
</feature>
<dbReference type="InterPro" id="IPR002781">
    <property type="entry name" value="TM_pro_TauE-like"/>
</dbReference>
<dbReference type="Pfam" id="PF01925">
    <property type="entry name" value="TauE"/>
    <property type="match status" value="1"/>
</dbReference>
<keyword evidence="3" id="KW-0813">Transport</keyword>
<comment type="similarity">
    <text evidence="2 8">Belongs to the 4-toluene sulfonate uptake permease (TSUP) (TC 2.A.102) family.</text>
</comment>
<dbReference type="PANTHER" id="PTHR30269">
    <property type="entry name" value="TRANSMEMBRANE PROTEIN YFCA"/>
    <property type="match status" value="1"/>
</dbReference>
<protein>
    <recommendedName>
        <fullName evidence="8">Probable membrane transporter protein</fullName>
    </recommendedName>
</protein>
<keyword evidence="6 8" id="KW-1133">Transmembrane helix</keyword>
<evidence type="ECO:0000256" key="1">
    <source>
        <dbReference type="ARBA" id="ARBA00004651"/>
    </source>
</evidence>
<dbReference type="PANTHER" id="PTHR30269:SF0">
    <property type="entry name" value="MEMBRANE TRANSPORTER PROTEIN YFCA-RELATED"/>
    <property type="match status" value="1"/>
</dbReference>
<comment type="caution">
    <text evidence="9">The sequence shown here is derived from an EMBL/GenBank/DDBJ whole genome shotgun (WGS) entry which is preliminary data.</text>
</comment>
<accession>A0ABP3FKK3</accession>
<evidence type="ECO:0000256" key="6">
    <source>
        <dbReference type="ARBA" id="ARBA00022989"/>
    </source>
</evidence>
<keyword evidence="5 8" id="KW-0812">Transmembrane</keyword>
<feature type="transmembrane region" description="Helical" evidence="8">
    <location>
        <begin position="100"/>
        <end position="121"/>
    </location>
</feature>
<organism evidence="9 10">
    <name type="scientific">Actinoallomurus spadix</name>
    <dbReference type="NCBI Taxonomy" id="79912"/>
    <lineage>
        <taxon>Bacteria</taxon>
        <taxon>Bacillati</taxon>
        <taxon>Actinomycetota</taxon>
        <taxon>Actinomycetes</taxon>
        <taxon>Streptosporangiales</taxon>
        <taxon>Thermomonosporaceae</taxon>
        <taxon>Actinoallomurus</taxon>
    </lineage>
</organism>
<evidence type="ECO:0000256" key="3">
    <source>
        <dbReference type="ARBA" id="ARBA00022448"/>
    </source>
</evidence>
<gene>
    <name evidence="9" type="ORF">GCM10010151_04080</name>
</gene>
<evidence type="ECO:0000256" key="7">
    <source>
        <dbReference type="ARBA" id="ARBA00023136"/>
    </source>
</evidence>
<feature type="transmembrane region" description="Helical" evidence="8">
    <location>
        <begin position="206"/>
        <end position="225"/>
    </location>
</feature>
<dbReference type="EMBL" id="BAAABM010000007">
    <property type="protein sequence ID" value="GAA0317418.1"/>
    <property type="molecule type" value="Genomic_DNA"/>
</dbReference>
<proteinExistence type="inferred from homology"/>
<dbReference type="InterPro" id="IPR052017">
    <property type="entry name" value="TSUP"/>
</dbReference>